<reference evidence="2 4" key="2">
    <citation type="submission" date="2022-12" db="EMBL/GenBank/DDBJ databases">
        <authorList>
            <person name="Ruckert C."/>
            <person name="Busche T."/>
            <person name="Kalinowski J."/>
            <person name="Wittmann C."/>
        </authorList>
    </citation>
    <scope>NUCLEOTIDE SEQUENCE [LARGE SCALE GENOMIC DNA]</scope>
    <source>
        <strain evidence="2 4">DSM 40555</strain>
    </source>
</reference>
<proteinExistence type="predicted"/>
<evidence type="ECO:0000313" key="4">
    <source>
        <dbReference type="Proteomes" id="UP001210609"/>
    </source>
</evidence>
<dbReference type="RefSeq" id="WP_159484095.1">
    <property type="nucleotide sequence ID" value="NZ_BLIP01000001.1"/>
</dbReference>
<protein>
    <submittedName>
        <fullName evidence="1">Uncharacterized protein</fullName>
    </submittedName>
</protein>
<name>A0A640T8J8_STRNI</name>
<evidence type="ECO:0000313" key="2">
    <source>
        <dbReference type="EMBL" id="WAT94920.1"/>
    </source>
</evidence>
<evidence type="ECO:0000313" key="1">
    <source>
        <dbReference type="EMBL" id="GFE20069.1"/>
    </source>
</evidence>
<evidence type="ECO:0000313" key="3">
    <source>
        <dbReference type="Proteomes" id="UP000429552"/>
    </source>
</evidence>
<dbReference type="Proteomes" id="UP001210609">
    <property type="component" value="Chromosome"/>
</dbReference>
<dbReference type="Proteomes" id="UP000429552">
    <property type="component" value="Unassembled WGS sequence"/>
</dbReference>
<organism evidence="1 3">
    <name type="scientific">Streptomyces nigrescens</name>
    <dbReference type="NCBI Taxonomy" id="1920"/>
    <lineage>
        <taxon>Bacteria</taxon>
        <taxon>Bacillati</taxon>
        <taxon>Actinomycetota</taxon>
        <taxon>Actinomycetes</taxon>
        <taxon>Kitasatosporales</taxon>
        <taxon>Streptomycetaceae</taxon>
        <taxon>Streptomyces</taxon>
    </lineage>
</organism>
<reference evidence="1 3" key="1">
    <citation type="submission" date="2019-12" db="EMBL/GenBank/DDBJ databases">
        <title>Whole genome shotgun sequence of Streptomyces libani subsp. libani NBRC 13452.</title>
        <authorList>
            <person name="Ichikawa N."/>
            <person name="Kimura A."/>
            <person name="Kitahashi Y."/>
            <person name="Komaki H."/>
            <person name="Tamura T."/>
        </authorList>
    </citation>
    <scope>NUCLEOTIDE SEQUENCE [LARGE SCALE GENOMIC DNA]</scope>
    <source>
        <strain evidence="1 3">NBRC 13452</strain>
    </source>
</reference>
<dbReference type="EMBL" id="BLIP01000001">
    <property type="protein sequence ID" value="GFE20069.1"/>
    <property type="molecule type" value="Genomic_DNA"/>
</dbReference>
<gene>
    <name evidence="1" type="ORF">Sliba_05220</name>
    <name evidence="2" type="ORF">STRLI_000592</name>
</gene>
<dbReference type="EMBL" id="CP114202">
    <property type="protein sequence ID" value="WAT94920.1"/>
    <property type="molecule type" value="Genomic_DNA"/>
</dbReference>
<sequence>MTSAPASTPAPIKHHWVMTIQTADGRQATNDGQIDVIPGLHTRATSYTAVLNGMKEWVGVADMTVLFFDLQPNQL</sequence>
<keyword evidence="4" id="KW-1185">Reference proteome</keyword>
<accession>A0A640T8J8</accession>
<dbReference type="AlphaFoldDB" id="A0A640T8J8"/>